<dbReference type="EMBL" id="VLLE01000006">
    <property type="protein sequence ID" value="TWI79382.1"/>
    <property type="molecule type" value="Genomic_DNA"/>
</dbReference>
<accession>A0A562SDR5</accession>
<comment type="caution">
    <text evidence="2">The sequence shown here is derived from an EMBL/GenBank/DDBJ whole genome shotgun (WGS) entry which is preliminary data.</text>
</comment>
<name>A0A562SDR5_9BACT</name>
<dbReference type="OrthoDB" id="959498at2"/>
<dbReference type="AlphaFoldDB" id="A0A562SDR5"/>
<dbReference type="Proteomes" id="UP000316167">
    <property type="component" value="Unassembled WGS sequence"/>
</dbReference>
<gene>
    <name evidence="2" type="ORF">IQ13_3786</name>
</gene>
<dbReference type="PROSITE" id="PS51257">
    <property type="entry name" value="PROKAR_LIPOPROTEIN"/>
    <property type="match status" value="1"/>
</dbReference>
<reference evidence="2 3" key="1">
    <citation type="journal article" date="2015" name="Stand. Genomic Sci.">
        <title>Genomic Encyclopedia of Bacterial and Archaeal Type Strains, Phase III: the genomes of soil and plant-associated and newly described type strains.</title>
        <authorList>
            <person name="Whitman W.B."/>
            <person name="Woyke T."/>
            <person name="Klenk H.P."/>
            <person name="Zhou Y."/>
            <person name="Lilburn T.G."/>
            <person name="Beck B.J."/>
            <person name="De Vos P."/>
            <person name="Vandamme P."/>
            <person name="Eisen J.A."/>
            <person name="Garrity G."/>
            <person name="Hugenholtz P."/>
            <person name="Kyrpides N.C."/>
        </authorList>
    </citation>
    <scope>NUCLEOTIDE SEQUENCE [LARGE SCALE GENOMIC DNA]</scope>
    <source>
        <strain evidence="2 3">CGMCC 1.7271</strain>
    </source>
</reference>
<dbReference type="RefSeq" id="WP_144888147.1">
    <property type="nucleotide sequence ID" value="NZ_VLLE01000006.1"/>
</dbReference>
<evidence type="ECO:0000313" key="2">
    <source>
        <dbReference type="EMBL" id="TWI79382.1"/>
    </source>
</evidence>
<dbReference type="InterPro" id="IPR025411">
    <property type="entry name" value="DUF4136"/>
</dbReference>
<sequence>MKRLPFLLLFLATIGFSSCRKEPARNLTVSESWVYISSGQNGVNYAGFQTIAIPDSVILISNRQGGNYETNSLAQSMIAEIKSTMQERGYTLTAKNNNPDLGISIARVDNSYTNVAVYNGWWDPTWGYWDPTFWGYPGYGWAPTQFVFYNSNESAWAIDIIDLKNTSGNSLRILWSGTIRGEQIFNTQTVPLIVKGLFDIAPYIRKN</sequence>
<keyword evidence="3" id="KW-1185">Reference proteome</keyword>
<organism evidence="2 3">
    <name type="scientific">Lacibacter cauensis</name>
    <dbReference type="NCBI Taxonomy" id="510947"/>
    <lineage>
        <taxon>Bacteria</taxon>
        <taxon>Pseudomonadati</taxon>
        <taxon>Bacteroidota</taxon>
        <taxon>Chitinophagia</taxon>
        <taxon>Chitinophagales</taxon>
        <taxon>Chitinophagaceae</taxon>
        <taxon>Lacibacter</taxon>
    </lineage>
</organism>
<dbReference type="Pfam" id="PF13590">
    <property type="entry name" value="DUF4136"/>
    <property type="match status" value="1"/>
</dbReference>
<evidence type="ECO:0000313" key="3">
    <source>
        <dbReference type="Proteomes" id="UP000316167"/>
    </source>
</evidence>
<feature type="domain" description="DUF4136" evidence="1">
    <location>
        <begin position="42"/>
        <end position="199"/>
    </location>
</feature>
<protein>
    <submittedName>
        <fullName evidence="2">Uncharacterized protein DUF4136</fullName>
    </submittedName>
</protein>
<proteinExistence type="predicted"/>
<dbReference type="Gene3D" id="3.30.160.670">
    <property type="match status" value="1"/>
</dbReference>
<evidence type="ECO:0000259" key="1">
    <source>
        <dbReference type="Pfam" id="PF13590"/>
    </source>
</evidence>